<accession>A0A4R2BJA8</accession>
<reference evidence="1 2" key="1">
    <citation type="journal article" date="2015" name="Stand. Genomic Sci.">
        <title>Genomic Encyclopedia of Bacterial and Archaeal Type Strains, Phase III: the genomes of soil and plant-associated and newly described type strains.</title>
        <authorList>
            <person name="Whitman W.B."/>
            <person name="Woyke T."/>
            <person name="Klenk H.P."/>
            <person name="Zhou Y."/>
            <person name="Lilburn T.G."/>
            <person name="Beck B.J."/>
            <person name="De Vos P."/>
            <person name="Vandamme P."/>
            <person name="Eisen J.A."/>
            <person name="Garrity G."/>
            <person name="Hugenholtz P."/>
            <person name="Kyrpides N.C."/>
        </authorList>
    </citation>
    <scope>NUCLEOTIDE SEQUENCE [LARGE SCALE GENOMIC DNA]</scope>
    <source>
        <strain evidence="1 2">CV53</strain>
    </source>
</reference>
<protein>
    <submittedName>
        <fullName evidence="1">Uncharacterized protein</fullName>
    </submittedName>
</protein>
<gene>
    <name evidence="1" type="ORF">EV146_102157</name>
</gene>
<comment type="caution">
    <text evidence="1">The sequence shown here is derived from an EMBL/GenBank/DDBJ whole genome shotgun (WGS) entry which is preliminary data.</text>
</comment>
<dbReference type="Proteomes" id="UP000295689">
    <property type="component" value="Unassembled WGS sequence"/>
</dbReference>
<evidence type="ECO:0000313" key="2">
    <source>
        <dbReference type="Proteomes" id="UP000295689"/>
    </source>
</evidence>
<keyword evidence="2" id="KW-1185">Reference proteome</keyword>
<dbReference type="EMBL" id="SLVV01000002">
    <property type="protein sequence ID" value="TCN27211.1"/>
    <property type="molecule type" value="Genomic_DNA"/>
</dbReference>
<proteinExistence type="predicted"/>
<name>A0A4R2BJA8_9BACI</name>
<dbReference type="AlphaFoldDB" id="A0A4R2BJA8"/>
<evidence type="ECO:0000313" key="1">
    <source>
        <dbReference type="EMBL" id="TCN27211.1"/>
    </source>
</evidence>
<sequence>MDDTSPGSFLSIITSYDMEELDHSEKKREWHST</sequence>
<organism evidence="1 2">
    <name type="scientific">Mesobacillus foraminis</name>
    <dbReference type="NCBI Taxonomy" id="279826"/>
    <lineage>
        <taxon>Bacteria</taxon>
        <taxon>Bacillati</taxon>
        <taxon>Bacillota</taxon>
        <taxon>Bacilli</taxon>
        <taxon>Bacillales</taxon>
        <taxon>Bacillaceae</taxon>
        <taxon>Mesobacillus</taxon>
    </lineage>
</organism>